<gene>
    <name evidence="2" type="ORF">RhiirA4_459888</name>
</gene>
<keyword evidence="3" id="KW-1185">Reference proteome</keyword>
<evidence type="ECO:0000313" key="3">
    <source>
        <dbReference type="Proteomes" id="UP000234323"/>
    </source>
</evidence>
<reference evidence="2 3" key="1">
    <citation type="submission" date="2015-10" db="EMBL/GenBank/DDBJ databases">
        <title>Genome analyses suggest a sexual origin of heterokaryosis in a supposedly ancient asexual fungus.</title>
        <authorList>
            <person name="Ropars J."/>
            <person name="Sedzielewska K."/>
            <person name="Noel J."/>
            <person name="Charron P."/>
            <person name="Farinelli L."/>
            <person name="Marton T."/>
            <person name="Kruger M."/>
            <person name="Pelin A."/>
            <person name="Brachmann A."/>
            <person name="Corradi N."/>
        </authorList>
    </citation>
    <scope>NUCLEOTIDE SEQUENCE [LARGE SCALE GENOMIC DNA]</scope>
    <source>
        <strain evidence="2 3">A4</strain>
    </source>
</reference>
<sequence>MTNAVEDKTVGTEDRKEDSDHEVQVSEEEIFGRKACLKGSTLDDGTILMRRQCKSGASCKVEGGLFVHGMSKVLV</sequence>
<comment type="caution">
    <text evidence="2">The sequence shown here is derived from an EMBL/GenBank/DDBJ whole genome shotgun (WGS) entry which is preliminary data.</text>
</comment>
<dbReference type="EMBL" id="LLXI01000377">
    <property type="protein sequence ID" value="PKY45339.1"/>
    <property type="molecule type" value="Genomic_DNA"/>
</dbReference>
<accession>A0A2I1GFD8</accession>
<evidence type="ECO:0000313" key="2">
    <source>
        <dbReference type="EMBL" id="PKY45339.1"/>
    </source>
</evidence>
<feature type="region of interest" description="Disordered" evidence="1">
    <location>
        <begin position="1"/>
        <end position="24"/>
    </location>
</feature>
<organism evidence="2 3">
    <name type="scientific">Rhizophagus irregularis</name>
    <dbReference type="NCBI Taxonomy" id="588596"/>
    <lineage>
        <taxon>Eukaryota</taxon>
        <taxon>Fungi</taxon>
        <taxon>Fungi incertae sedis</taxon>
        <taxon>Mucoromycota</taxon>
        <taxon>Glomeromycotina</taxon>
        <taxon>Glomeromycetes</taxon>
        <taxon>Glomerales</taxon>
        <taxon>Glomeraceae</taxon>
        <taxon>Rhizophagus</taxon>
    </lineage>
</organism>
<dbReference type="AlphaFoldDB" id="A0A2I1GFD8"/>
<dbReference type="Proteomes" id="UP000234323">
    <property type="component" value="Unassembled WGS sequence"/>
</dbReference>
<evidence type="ECO:0000256" key="1">
    <source>
        <dbReference type="SAM" id="MobiDB-lite"/>
    </source>
</evidence>
<protein>
    <submittedName>
        <fullName evidence="2">Uncharacterized protein</fullName>
    </submittedName>
</protein>
<name>A0A2I1GFD8_9GLOM</name>
<proteinExistence type="predicted"/>